<protein>
    <submittedName>
        <fullName evidence="2">Putative transport protein Sec24C</fullName>
    </submittedName>
</protein>
<sequence>PPPKGKNLRFLGGEEENYGARLFNAGWKKNRRRHQIGCGGARPPLSPGRGEKKKKARAGRAVPTKKVRPRRGGREKEREPPPLFFFRARRA</sequence>
<name>Q2PYP5_ARAHY</name>
<evidence type="ECO:0000313" key="2">
    <source>
        <dbReference type="EMBL" id="ABC41133.1"/>
    </source>
</evidence>
<dbReference type="EMBL" id="DQ294621">
    <property type="protein sequence ID" value="ABC41133.1"/>
    <property type="molecule type" value="mRNA"/>
</dbReference>
<proteinExistence type="evidence at transcript level"/>
<reference evidence="2" key="1">
    <citation type="submission" date="2005-11" db="EMBL/GenBank/DDBJ databases">
        <title>Cloning and characterization of drought stress-responsive genes from Groundnut.</title>
        <authorList>
            <person name="Geetha G."/>
            <person name="Dhanalakshmi I."/>
            <person name="Patricia K."/>
            <person name="Udayakumar M."/>
        </authorList>
    </citation>
    <scope>NUCLEOTIDE SEQUENCE</scope>
</reference>
<feature type="compositionally biased region" description="Basic residues" evidence="1">
    <location>
        <begin position="51"/>
        <end position="71"/>
    </location>
</feature>
<feature type="region of interest" description="Disordered" evidence="1">
    <location>
        <begin position="33"/>
        <end position="82"/>
    </location>
</feature>
<dbReference type="AlphaFoldDB" id="Q2PYP5"/>
<feature type="non-terminal residue" evidence="2">
    <location>
        <position position="1"/>
    </location>
</feature>
<accession>Q2PYP5</accession>
<organism evidence="2">
    <name type="scientific">Arachis hypogaea</name>
    <name type="common">Peanut</name>
    <dbReference type="NCBI Taxonomy" id="3818"/>
    <lineage>
        <taxon>Eukaryota</taxon>
        <taxon>Viridiplantae</taxon>
        <taxon>Streptophyta</taxon>
        <taxon>Embryophyta</taxon>
        <taxon>Tracheophyta</taxon>
        <taxon>Spermatophyta</taxon>
        <taxon>Magnoliopsida</taxon>
        <taxon>eudicotyledons</taxon>
        <taxon>Gunneridae</taxon>
        <taxon>Pentapetalae</taxon>
        <taxon>rosids</taxon>
        <taxon>fabids</taxon>
        <taxon>Fabales</taxon>
        <taxon>Fabaceae</taxon>
        <taxon>Papilionoideae</taxon>
        <taxon>50 kb inversion clade</taxon>
        <taxon>dalbergioids sensu lato</taxon>
        <taxon>Dalbergieae</taxon>
        <taxon>Pterocarpus clade</taxon>
        <taxon>Arachis</taxon>
    </lineage>
</organism>
<reference evidence="2" key="2">
    <citation type="journal article" date="2007" name="Planta">
        <title>Functional characterization of Nicotiana benthamiana homologs of peanut water deficit-induced genes by virus-induced gene silencing.</title>
        <authorList>
            <person name="Senthil-Kumar M."/>
            <person name="Govind G."/>
            <person name="Kang L."/>
            <person name="Mysore K.S."/>
            <person name="Udayakumar M."/>
        </authorList>
    </citation>
    <scope>NUCLEOTIDE SEQUENCE</scope>
</reference>
<evidence type="ECO:0000256" key="1">
    <source>
        <dbReference type="SAM" id="MobiDB-lite"/>
    </source>
</evidence>